<feature type="domain" description="Fungal death-pathway protein SesB" evidence="2">
    <location>
        <begin position="344"/>
        <end position="370"/>
    </location>
</feature>
<dbReference type="HOGENOM" id="CLU_000288_34_22_1"/>
<reference evidence="4" key="1">
    <citation type="journal article" date="2014" name="BMC Genomics">
        <title>Genome characteristics reveal the impact of lichenization on lichen-forming fungus Endocarpon pusillum Hedwig (Verrucariales, Ascomycota).</title>
        <authorList>
            <person name="Wang Y.-Y."/>
            <person name="Liu B."/>
            <person name="Zhang X.-Y."/>
            <person name="Zhou Q.-M."/>
            <person name="Zhang T."/>
            <person name="Li H."/>
            <person name="Yu Y.-F."/>
            <person name="Zhang X.-L."/>
            <person name="Hao X.-Y."/>
            <person name="Wang M."/>
            <person name="Wang L."/>
            <person name="Wei J.-C."/>
        </authorList>
    </citation>
    <scope>NUCLEOTIDE SEQUENCE [LARGE SCALE GENOMIC DNA]</scope>
    <source>
        <strain evidence="4">Z07020 / HMAS-L-300199</strain>
    </source>
</reference>
<dbReference type="InterPro" id="IPR053137">
    <property type="entry name" value="NLR-like"/>
</dbReference>
<evidence type="ECO:0000256" key="1">
    <source>
        <dbReference type="SAM" id="MobiDB-lite"/>
    </source>
</evidence>
<dbReference type="EMBL" id="KE720815">
    <property type="protein sequence ID" value="ERF75268.1"/>
    <property type="molecule type" value="Genomic_DNA"/>
</dbReference>
<protein>
    <recommendedName>
        <fullName evidence="2">Fungal death-pathway protein SesB domain-containing protein</fullName>
    </recommendedName>
</protein>
<accession>U1GSB6</accession>
<evidence type="ECO:0000259" key="2">
    <source>
        <dbReference type="Pfam" id="PF17046"/>
    </source>
</evidence>
<dbReference type="InterPro" id="IPR035994">
    <property type="entry name" value="Nucleoside_phosphorylase_sf"/>
</dbReference>
<dbReference type="OMA" id="YTVGLIY"/>
<dbReference type="PANTHER" id="PTHR46082">
    <property type="entry name" value="ATP/GTP-BINDING PROTEIN-RELATED"/>
    <property type="match status" value="1"/>
</dbReference>
<dbReference type="AlphaFoldDB" id="U1GSB6"/>
<keyword evidence="4" id="KW-1185">Reference proteome</keyword>
<evidence type="ECO:0000313" key="3">
    <source>
        <dbReference type="EMBL" id="ERF75268.1"/>
    </source>
</evidence>
<dbReference type="GO" id="GO:0009116">
    <property type="term" value="P:nucleoside metabolic process"/>
    <property type="evidence" value="ECO:0007669"/>
    <property type="project" value="InterPro"/>
</dbReference>
<proteinExistence type="predicted"/>
<dbReference type="GO" id="GO:0003824">
    <property type="term" value="F:catalytic activity"/>
    <property type="evidence" value="ECO:0007669"/>
    <property type="project" value="InterPro"/>
</dbReference>
<dbReference type="InterPro" id="IPR031469">
    <property type="entry name" value="SesB_dom"/>
</dbReference>
<sequence length="376" mass="40996">MATRKQLSAAAYTVGLIYVKPLEMHAITVMLDEEHDPITLQQGDSNEYTLGRIGAHNVAIAGPARGAQGKVAIADVVGRIPLTFTNMTVGLLVGIGGGIPHLPKMDVRLGDVVVGAPEVGPAVVQYDLGKQLSDDFEVTRTLNKPPAQLLKVVNILEDRYIRQEQGDESFFTTHLDRFTKYPRMKRLYKRPATPDRLFLTSYAHEAGTQCTQHDKQYEEQRPDRDPADEVQIHYSTILSGDRVMKHEVTRDQISAKHNNGLCFEMEAAGLMDVFPCLVIRGICDYADSHKNKDWQEYAAATAAAYAREILLSMAERVVKDIGTSTAPDRSGGNVGTDASSGHGGNSSHVVFSGSNNSGVQLGHNTGTISGFTFGKQ</sequence>
<dbReference type="PANTHER" id="PTHR46082:SF11">
    <property type="entry name" value="AAA+ ATPASE DOMAIN-CONTAINING PROTEIN-RELATED"/>
    <property type="match status" value="1"/>
</dbReference>
<dbReference type="SUPFAM" id="SSF53167">
    <property type="entry name" value="Purine and uridine phosphorylases"/>
    <property type="match status" value="1"/>
</dbReference>
<gene>
    <name evidence="3" type="ORF">EPUS_00060</name>
</gene>
<dbReference type="Proteomes" id="UP000019373">
    <property type="component" value="Unassembled WGS sequence"/>
</dbReference>
<feature type="region of interest" description="Disordered" evidence="1">
    <location>
        <begin position="323"/>
        <end position="349"/>
    </location>
</feature>
<dbReference type="Gene3D" id="3.40.50.1580">
    <property type="entry name" value="Nucleoside phosphorylase domain"/>
    <property type="match status" value="1"/>
</dbReference>
<organism evidence="3 4">
    <name type="scientific">Endocarpon pusillum (strain Z07020 / HMAS-L-300199)</name>
    <name type="common">Lichen-forming fungus</name>
    <dbReference type="NCBI Taxonomy" id="1263415"/>
    <lineage>
        <taxon>Eukaryota</taxon>
        <taxon>Fungi</taxon>
        <taxon>Dikarya</taxon>
        <taxon>Ascomycota</taxon>
        <taxon>Pezizomycotina</taxon>
        <taxon>Eurotiomycetes</taxon>
        <taxon>Chaetothyriomycetidae</taxon>
        <taxon>Verrucariales</taxon>
        <taxon>Verrucariaceae</taxon>
        <taxon>Endocarpon</taxon>
    </lineage>
</organism>
<dbReference type="Pfam" id="PF17046">
    <property type="entry name" value="Ses_B"/>
    <property type="match status" value="1"/>
</dbReference>
<dbReference type="GeneID" id="19235125"/>
<dbReference type="OrthoDB" id="1577640at2759"/>
<dbReference type="eggNOG" id="ENOG502S130">
    <property type="taxonomic scope" value="Eukaryota"/>
</dbReference>
<dbReference type="RefSeq" id="XP_007787280.1">
    <property type="nucleotide sequence ID" value="XM_007789090.1"/>
</dbReference>
<evidence type="ECO:0000313" key="4">
    <source>
        <dbReference type="Proteomes" id="UP000019373"/>
    </source>
</evidence>
<name>U1GSB6_ENDPU</name>